<protein>
    <submittedName>
        <fullName evidence="2">Histidine phosphatase family protein</fullName>
    </submittedName>
</protein>
<dbReference type="Gene3D" id="3.40.50.1240">
    <property type="entry name" value="Phosphoglycerate mutase-like"/>
    <property type="match status" value="1"/>
</dbReference>
<dbReference type="InterPro" id="IPR013078">
    <property type="entry name" value="His_Pase_superF_clade-1"/>
</dbReference>
<accession>A0ABT4AG27</accession>
<reference evidence="2 3" key="1">
    <citation type="submission" date="2022-11" db="EMBL/GenBank/DDBJ databases">
        <title>Minimal conservation of predation-associated metabolite biosynthetic gene clusters underscores biosynthetic potential of Myxococcota including descriptions for ten novel species: Archangium lansinium sp. nov., Myxococcus landrumus sp. nov., Nannocystis bai.</title>
        <authorList>
            <person name="Ahearne A."/>
            <person name="Stevens C."/>
            <person name="Phillips K."/>
        </authorList>
    </citation>
    <scope>NUCLEOTIDE SEQUENCE [LARGE SCALE GENOMIC DNA]</scope>
    <source>
        <strain evidence="2 3">MIWBW</strain>
    </source>
</reference>
<dbReference type="InterPro" id="IPR051021">
    <property type="entry name" value="Mito_Ser/Thr_phosphatase"/>
</dbReference>
<dbReference type="PANTHER" id="PTHR20935">
    <property type="entry name" value="PHOSPHOGLYCERATE MUTASE-RELATED"/>
    <property type="match status" value="1"/>
</dbReference>
<dbReference type="InterPro" id="IPR029033">
    <property type="entry name" value="His_PPase_superfam"/>
</dbReference>
<name>A0ABT4AG27_9BACT</name>
<evidence type="ECO:0000313" key="2">
    <source>
        <dbReference type="EMBL" id="MCY1080643.1"/>
    </source>
</evidence>
<dbReference type="Proteomes" id="UP001207654">
    <property type="component" value="Unassembled WGS sequence"/>
</dbReference>
<comment type="caution">
    <text evidence="2">The sequence shown here is derived from an EMBL/GenBank/DDBJ whole genome shotgun (WGS) entry which is preliminary data.</text>
</comment>
<keyword evidence="1" id="KW-0378">Hydrolase</keyword>
<gene>
    <name evidence="2" type="ORF">OV287_39995</name>
</gene>
<dbReference type="PANTHER" id="PTHR20935:SF0">
    <property type="entry name" value="SERINE_THREONINE-PROTEIN PHOSPHATASE PGAM5, MITOCHONDRIAL"/>
    <property type="match status" value="1"/>
</dbReference>
<keyword evidence="3" id="KW-1185">Reference proteome</keyword>
<dbReference type="CDD" id="cd07067">
    <property type="entry name" value="HP_PGM_like"/>
    <property type="match status" value="1"/>
</dbReference>
<dbReference type="Pfam" id="PF00300">
    <property type="entry name" value="His_Phos_1"/>
    <property type="match status" value="1"/>
</dbReference>
<dbReference type="SUPFAM" id="SSF53254">
    <property type="entry name" value="Phosphoglycerate mutase-like"/>
    <property type="match status" value="1"/>
</dbReference>
<dbReference type="EMBL" id="JAPNKA010000001">
    <property type="protein sequence ID" value="MCY1080643.1"/>
    <property type="molecule type" value="Genomic_DNA"/>
</dbReference>
<evidence type="ECO:0000256" key="1">
    <source>
        <dbReference type="ARBA" id="ARBA00022801"/>
    </source>
</evidence>
<organism evidence="2 3">
    <name type="scientific">Archangium lansingense</name>
    <dbReference type="NCBI Taxonomy" id="2995310"/>
    <lineage>
        <taxon>Bacteria</taxon>
        <taxon>Pseudomonadati</taxon>
        <taxon>Myxococcota</taxon>
        <taxon>Myxococcia</taxon>
        <taxon>Myxococcales</taxon>
        <taxon>Cystobacterineae</taxon>
        <taxon>Archangiaceae</taxon>
        <taxon>Archangium</taxon>
    </lineage>
</organism>
<sequence>MLPVRQGLDARGQGLPPELLRDMQICQAARQRNNGGDMGEIYLVRHGQASFGTDDYDRLSAVGVEQARRLGDWFRMRGLTFDRVIIGALLRHRQTLEATGYAGLEPEILPGLNEYHFHALLDCHLEQCPVEPPLDLKDARVFYRQLRLTLGAWADGTLQHPRLPESWSDFESRIRASLRAMIDRPDAQRVLAISSGGAISALVREVLGLTVDQMITMNLQMVNTGITRLMFKGDKVRLQSWNAQPHLESPDAEHLLSYT</sequence>
<evidence type="ECO:0000313" key="3">
    <source>
        <dbReference type="Proteomes" id="UP001207654"/>
    </source>
</evidence>
<dbReference type="RefSeq" id="WP_267539289.1">
    <property type="nucleotide sequence ID" value="NZ_JAPNKA010000001.1"/>
</dbReference>
<dbReference type="SMART" id="SM00855">
    <property type="entry name" value="PGAM"/>
    <property type="match status" value="1"/>
</dbReference>
<proteinExistence type="predicted"/>